<organism evidence="1 2">
    <name type="scientific">Eumeta variegata</name>
    <name type="common">Bagworm moth</name>
    <name type="synonym">Eumeta japonica</name>
    <dbReference type="NCBI Taxonomy" id="151549"/>
    <lineage>
        <taxon>Eukaryota</taxon>
        <taxon>Metazoa</taxon>
        <taxon>Ecdysozoa</taxon>
        <taxon>Arthropoda</taxon>
        <taxon>Hexapoda</taxon>
        <taxon>Insecta</taxon>
        <taxon>Pterygota</taxon>
        <taxon>Neoptera</taxon>
        <taxon>Endopterygota</taxon>
        <taxon>Lepidoptera</taxon>
        <taxon>Glossata</taxon>
        <taxon>Ditrysia</taxon>
        <taxon>Tineoidea</taxon>
        <taxon>Psychidae</taxon>
        <taxon>Oiketicinae</taxon>
        <taxon>Eumeta</taxon>
    </lineage>
</organism>
<sequence>MNGEWANGALTHWAIPNSGDSHFVPVFYRLSPVCNRLLHRAIVWSTWLQRPNGSVGPVKYHTLTECVREAAAFAVAIRPVRESFGDPLAHLFFHRLDSPPLDSLWRQRTNDLSKELRDSYPQRLAWAKIHSKVVRSTSYKNYHSCESRAILKSLESNGDTSPRRRSPRFAVPATELGKRQRPGRRTSITRFGRVSSRTLAALSGAISLLVVPQLRFRRGLLLGLRALTVLCFTKIVAFGRGFARVTPELILRLCRFVIGMYNSSVEGNVKFKTSSDRRQNCDED</sequence>
<name>A0A4C1WRH7_EUMVA</name>
<comment type="caution">
    <text evidence="1">The sequence shown here is derived from an EMBL/GenBank/DDBJ whole genome shotgun (WGS) entry which is preliminary data.</text>
</comment>
<accession>A0A4C1WRH7</accession>
<dbReference type="AlphaFoldDB" id="A0A4C1WRH7"/>
<reference evidence="1 2" key="1">
    <citation type="journal article" date="2019" name="Commun. Biol.">
        <title>The bagworm genome reveals a unique fibroin gene that provides high tensile strength.</title>
        <authorList>
            <person name="Kono N."/>
            <person name="Nakamura H."/>
            <person name="Ohtoshi R."/>
            <person name="Tomita M."/>
            <person name="Numata K."/>
            <person name="Arakawa K."/>
        </authorList>
    </citation>
    <scope>NUCLEOTIDE SEQUENCE [LARGE SCALE GENOMIC DNA]</scope>
</reference>
<gene>
    <name evidence="1" type="ORF">EVAR_43915_1</name>
</gene>
<keyword evidence="2" id="KW-1185">Reference proteome</keyword>
<dbReference type="EMBL" id="BGZK01000608">
    <property type="protein sequence ID" value="GBP52714.1"/>
    <property type="molecule type" value="Genomic_DNA"/>
</dbReference>
<protein>
    <submittedName>
        <fullName evidence="1">Uncharacterized protein</fullName>
    </submittedName>
</protein>
<proteinExistence type="predicted"/>
<dbReference type="Proteomes" id="UP000299102">
    <property type="component" value="Unassembled WGS sequence"/>
</dbReference>
<evidence type="ECO:0000313" key="1">
    <source>
        <dbReference type="EMBL" id="GBP52714.1"/>
    </source>
</evidence>
<evidence type="ECO:0000313" key="2">
    <source>
        <dbReference type="Proteomes" id="UP000299102"/>
    </source>
</evidence>